<dbReference type="Proteomes" id="UP000191987">
    <property type="component" value="Unassembled WGS sequence"/>
</dbReference>
<dbReference type="AlphaFoldDB" id="A0A1S7R3Q3"/>
<gene>
    <name evidence="1" type="ORF">AGR7C_Lc120052</name>
</gene>
<name>A0A1S7R3Q3_9HYPH</name>
<dbReference type="EMBL" id="FBWG01000030">
    <property type="protein sequence ID" value="CUX45928.1"/>
    <property type="molecule type" value="Genomic_DNA"/>
</dbReference>
<proteinExistence type="predicted"/>
<evidence type="ECO:0000313" key="1">
    <source>
        <dbReference type="EMBL" id="CUX45928.1"/>
    </source>
</evidence>
<dbReference type="RefSeq" id="WP_162936896.1">
    <property type="nucleotide sequence ID" value="NZ_LT009749.1"/>
</dbReference>
<accession>A0A1S7R3Q3</accession>
<protein>
    <submittedName>
        <fullName evidence="1">Uncharacterized protein</fullName>
    </submittedName>
</protein>
<organism evidence="1 2">
    <name type="scientific">Agrobacterium deltaense Zutra 3/1</name>
    <dbReference type="NCBI Taxonomy" id="1183427"/>
    <lineage>
        <taxon>Bacteria</taxon>
        <taxon>Pseudomonadati</taxon>
        <taxon>Pseudomonadota</taxon>
        <taxon>Alphaproteobacteria</taxon>
        <taxon>Hyphomicrobiales</taxon>
        <taxon>Rhizobiaceae</taxon>
        <taxon>Rhizobium/Agrobacterium group</taxon>
        <taxon>Agrobacterium</taxon>
    </lineage>
</organism>
<sequence length="224" mass="24906">MDDVDFLGALTWHLDCMALSLEEVLGYRPPADGFHMRMHYSLYITNFMSTVDFVAEKYGSGFIASLEESLATTNFSGAHVLGYLRELRNGVVHRGLDPCSRASVVNGVVCAVAPSEITNRSGRQNYSAPVDLLLELFLRCETSVKPVIQKYIEPSMLAVTSKDPNDALTSMVEIINADQFIPDWVKEISCKTLTVDMMVESSVHQTEKLRKLLVPRLGQSDVRA</sequence>
<reference evidence="1 2" key="1">
    <citation type="submission" date="2016-01" db="EMBL/GenBank/DDBJ databases">
        <authorList>
            <person name="Oliw E.H."/>
        </authorList>
    </citation>
    <scope>NUCLEOTIDE SEQUENCE [LARGE SCALE GENOMIC DNA]</scope>
    <source>
        <strain evidence="1 2">Zutra 3-1</strain>
    </source>
</reference>
<evidence type="ECO:0000313" key="2">
    <source>
        <dbReference type="Proteomes" id="UP000191987"/>
    </source>
</evidence>